<evidence type="ECO:0000313" key="6">
    <source>
        <dbReference type="Proteomes" id="UP001314170"/>
    </source>
</evidence>
<dbReference type="InterPro" id="IPR045109">
    <property type="entry name" value="LSDs-like"/>
</dbReference>
<keyword evidence="3" id="KW-0479">Metal-binding</keyword>
<evidence type="ECO:0000313" key="5">
    <source>
        <dbReference type="EMBL" id="CAK7340098.1"/>
    </source>
</evidence>
<sequence>MVTCACVYSVGFIICQKTNSLVSTGVRLPPAGLQIENSRCPADERMFCGNCRTSIFDDHRSCSNCSSDLCLVCCWEIRAGQLQGGRPDVVMEYVNGGFDYLHGGQRKRKHELPAELPKMTGSAGFIGPKSGWKANWDGSIQCACGRDNLQLKVCSKHRNFAVSVSELVMKVEDMFKNCEINWANAAIEPCACFDSNGNLDITEPVIVSNLLETVFRLSLEPIPMWHAFRQIKHEKHGTLLDVKAIDCLDCCEEYTHPCSGPLNLAVRLPQNSLKPDFGPKTYIAHGFPEEVGRGDSVTKLHCDLSDAVNVLTHTAEVSYKDKQLVEIHDLKLVHFEQDQRELFGSDQNVDEVDDNKNGVVSGRSVNDDVLIVW</sequence>
<evidence type="ECO:0000256" key="2">
    <source>
        <dbReference type="ARBA" id="ARBA00006801"/>
    </source>
</evidence>
<reference evidence="5 6" key="1">
    <citation type="submission" date="2024-01" db="EMBL/GenBank/DDBJ databases">
        <authorList>
            <person name="Waweru B."/>
        </authorList>
    </citation>
    <scope>NUCLEOTIDE SEQUENCE [LARGE SCALE GENOMIC DNA]</scope>
</reference>
<evidence type="ECO:0000256" key="3">
    <source>
        <dbReference type="ARBA" id="ARBA00022723"/>
    </source>
</evidence>
<dbReference type="Gene3D" id="2.60.120.650">
    <property type="entry name" value="Cupin"/>
    <property type="match status" value="1"/>
</dbReference>
<dbReference type="GO" id="GO:0003712">
    <property type="term" value="F:transcription coregulator activity"/>
    <property type="evidence" value="ECO:0007669"/>
    <property type="project" value="TreeGrafter"/>
</dbReference>
<dbReference type="GO" id="GO:0046872">
    <property type="term" value="F:metal ion binding"/>
    <property type="evidence" value="ECO:0007669"/>
    <property type="project" value="UniProtKB-KW"/>
</dbReference>
<evidence type="ECO:0000256" key="1">
    <source>
        <dbReference type="ARBA" id="ARBA00004123"/>
    </source>
</evidence>
<dbReference type="GO" id="GO:0031490">
    <property type="term" value="F:chromatin DNA binding"/>
    <property type="evidence" value="ECO:0007669"/>
    <property type="project" value="TreeGrafter"/>
</dbReference>
<dbReference type="EMBL" id="CAWUPB010001159">
    <property type="protein sequence ID" value="CAK7340098.1"/>
    <property type="molecule type" value="Genomic_DNA"/>
</dbReference>
<keyword evidence="6" id="KW-1185">Reference proteome</keyword>
<name>A0AAV1RVK8_9ROSI</name>
<dbReference type="GO" id="GO:0032454">
    <property type="term" value="F:histone H3K9 demethylase activity"/>
    <property type="evidence" value="ECO:0007669"/>
    <property type="project" value="InterPro"/>
</dbReference>
<evidence type="ECO:0000256" key="4">
    <source>
        <dbReference type="ARBA" id="ARBA00023242"/>
    </source>
</evidence>
<dbReference type="Proteomes" id="UP001314170">
    <property type="component" value="Unassembled WGS sequence"/>
</dbReference>
<dbReference type="GO" id="GO:0000118">
    <property type="term" value="C:histone deacetylase complex"/>
    <property type="evidence" value="ECO:0007669"/>
    <property type="project" value="TreeGrafter"/>
</dbReference>
<comment type="similarity">
    <text evidence="2">Belongs to the JARID1 histone demethylase family.</text>
</comment>
<proteinExistence type="inferred from homology"/>
<dbReference type="GO" id="GO:0000785">
    <property type="term" value="C:chromatin"/>
    <property type="evidence" value="ECO:0007669"/>
    <property type="project" value="TreeGrafter"/>
</dbReference>
<gene>
    <name evidence="5" type="ORF">DCAF_LOCUS15179</name>
</gene>
<keyword evidence="4" id="KW-0539">Nucleus</keyword>
<comment type="caution">
    <text evidence="5">The sequence shown here is derived from an EMBL/GenBank/DDBJ whole genome shotgun (WGS) entry which is preliminary data.</text>
</comment>
<protein>
    <recommendedName>
        <fullName evidence="7">JmjC domain-containing protein</fullName>
    </recommendedName>
</protein>
<dbReference type="PANTHER" id="PTHR12549">
    <property type="entry name" value="JMJC DOMAIN-CONTAINING HISTONE DEMETHYLATION PROTEIN"/>
    <property type="match status" value="1"/>
</dbReference>
<comment type="subcellular location">
    <subcellularLocation>
        <location evidence="1">Nucleus</location>
    </subcellularLocation>
</comment>
<dbReference type="AlphaFoldDB" id="A0AAV1RVK8"/>
<dbReference type="GO" id="GO:0006357">
    <property type="term" value="P:regulation of transcription by RNA polymerase II"/>
    <property type="evidence" value="ECO:0007669"/>
    <property type="project" value="TreeGrafter"/>
</dbReference>
<dbReference type="PANTHER" id="PTHR12549:SF11">
    <property type="entry name" value="LYSINE-SPECIFIC DEMETHYLASE JMJ25"/>
    <property type="match status" value="1"/>
</dbReference>
<accession>A0AAV1RVK8</accession>
<evidence type="ECO:0008006" key="7">
    <source>
        <dbReference type="Google" id="ProtNLM"/>
    </source>
</evidence>
<organism evidence="5 6">
    <name type="scientific">Dovyalis caffra</name>
    <dbReference type="NCBI Taxonomy" id="77055"/>
    <lineage>
        <taxon>Eukaryota</taxon>
        <taxon>Viridiplantae</taxon>
        <taxon>Streptophyta</taxon>
        <taxon>Embryophyta</taxon>
        <taxon>Tracheophyta</taxon>
        <taxon>Spermatophyta</taxon>
        <taxon>Magnoliopsida</taxon>
        <taxon>eudicotyledons</taxon>
        <taxon>Gunneridae</taxon>
        <taxon>Pentapetalae</taxon>
        <taxon>rosids</taxon>
        <taxon>fabids</taxon>
        <taxon>Malpighiales</taxon>
        <taxon>Salicaceae</taxon>
        <taxon>Flacourtieae</taxon>
        <taxon>Dovyalis</taxon>
    </lineage>
</organism>